<reference evidence="2 4" key="2">
    <citation type="submission" date="2015-05" db="EMBL/GenBank/DDBJ databases">
        <authorList>
            <person name="Goodhead I."/>
        </authorList>
    </citation>
    <scope>NUCLEOTIDE SEQUENCE [LARGE SCALE GENOMIC DNA]</scope>
    <source>
        <strain evidence="2">B4</strain>
        <strain evidence="4">morsitans</strain>
    </source>
</reference>
<proteinExistence type="predicted"/>
<reference evidence="1 3" key="1">
    <citation type="journal article" date="2006" name="Genome Res.">
        <title>Massive genome erosion and functional adaptations provide insights into the symbiotic lifestyle of Sodalis glossinidius in the tsetse host.</title>
        <authorList>
            <person name="Toh H."/>
            <person name="Weiss B.L."/>
            <person name="Perkin S.A.H."/>
            <person name="Yamashita A."/>
            <person name="Oshima K."/>
            <person name="Hattori M."/>
            <person name="Aksoy S."/>
        </authorList>
    </citation>
    <scope>NUCLEOTIDE SEQUENCE [LARGE SCALE GENOMIC DNA]</scope>
    <source>
        <strain evidence="1">Morsitans</strain>
        <strain evidence="3">morsitans</strain>
    </source>
</reference>
<protein>
    <submittedName>
        <fullName evidence="1">Uncharacterized protein</fullName>
    </submittedName>
</protein>
<dbReference type="HOGENOM" id="CLU_1395486_0_0_6"/>
<evidence type="ECO:0000313" key="4">
    <source>
        <dbReference type="Proteomes" id="UP000245838"/>
    </source>
</evidence>
<sequence>MIVTDQSAAVFLALPAKTRVATLRDETPGGDYPYKQIYLSRLVKMQAPLQARTDCILMIDSDLNLLSMPQIALQDDHIYASFRQGKMIDKLSGLALAAMLDIRSINLGEWMNWPAAKRIGGTPSVIPPQVVGAHGGFPLSEWHKYLHSHDTPLLFKPQTYMEKYTISVIKSGLRASGGSAFAVNREDIKPGEEML</sequence>
<dbReference type="STRING" id="343509.SG2192"/>
<dbReference type="Proteomes" id="UP000245838">
    <property type="component" value="Chromosome sggmmb4_Chromosome"/>
</dbReference>
<dbReference type="eggNOG" id="ENOG502Z7S2">
    <property type="taxonomic scope" value="Bacteria"/>
</dbReference>
<dbReference type="KEGG" id="sgl:SG2192"/>
<evidence type="ECO:0000313" key="2">
    <source>
        <dbReference type="EMBL" id="CRL46533.1"/>
    </source>
</evidence>
<dbReference type="EMBL" id="LN854557">
    <property type="protein sequence ID" value="CRL46533.1"/>
    <property type="molecule type" value="Genomic_DNA"/>
</dbReference>
<evidence type="ECO:0000313" key="3">
    <source>
        <dbReference type="Proteomes" id="UP000001932"/>
    </source>
</evidence>
<keyword evidence="3" id="KW-1185">Reference proteome</keyword>
<organism evidence="1 3">
    <name type="scientific">Sodalis glossinidius (strain morsitans)</name>
    <dbReference type="NCBI Taxonomy" id="343509"/>
    <lineage>
        <taxon>Bacteria</taxon>
        <taxon>Pseudomonadati</taxon>
        <taxon>Pseudomonadota</taxon>
        <taxon>Gammaproteobacteria</taxon>
        <taxon>Enterobacterales</taxon>
        <taxon>Bruguierivoracaceae</taxon>
        <taxon>Sodalis</taxon>
    </lineage>
</organism>
<dbReference type="AlphaFoldDB" id="Q2NQV8"/>
<dbReference type="Proteomes" id="UP000001932">
    <property type="component" value="Chromosome"/>
</dbReference>
<dbReference type="EMBL" id="AP008232">
    <property type="protein sequence ID" value="BAE75467.1"/>
    <property type="molecule type" value="Genomic_DNA"/>
</dbReference>
<gene>
    <name evidence="1" type="ordered locus">SG2192</name>
    <name evidence="2" type="ORF">SGGMMB4_05267</name>
</gene>
<name>Q2NQV8_SODGM</name>
<accession>Q2NQV8</accession>
<evidence type="ECO:0000313" key="1">
    <source>
        <dbReference type="EMBL" id="BAE75467.1"/>
    </source>
</evidence>